<name>A0A0M2SRY4_9BACI</name>
<reference evidence="2 3" key="1">
    <citation type="submission" date="2015-04" db="EMBL/GenBank/DDBJ databases">
        <title>Taxonomic description and genome sequence of Bacillus campisalis sp. nov., a novel member of the genus Bacillus isolated from solar saltern.</title>
        <authorList>
            <person name="Mathan Kumar R."/>
            <person name="Kaur G."/>
            <person name="Kumar A."/>
            <person name="Singh N.K."/>
            <person name="Kaur N."/>
            <person name="Kumar N."/>
            <person name="Mayilraj S."/>
        </authorList>
    </citation>
    <scope>NUCLEOTIDE SEQUENCE [LARGE SCALE GENOMIC DNA]</scope>
    <source>
        <strain evidence="2 3">SA2-6</strain>
    </source>
</reference>
<sequence length="138" mass="16096">MDAFQLGPLIIKYTWIFVLGAGILTYLMLKMIFKQEEDFRESFLDSLMNSIVIAVIGYKISILLFRPELWTTNPLGALYLSGSWREYAAGILAGGLYFLRMHKKHSWEAPLLGRAFVYCIVTFITVYWLFRTLFFLIF</sequence>
<gene>
    <name evidence="2" type="ORF">WQ57_14040</name>
</gene>
<evidence type="ECO:0000313" key="3">
    <source>
        <dbReference type="Proteomes" id="UP000034166"/>
    </source>
</evidence>
<feature type="transmembrane region" description="Helical" evidence="1">
    <location>
        <begin position="77"/>
        <end position="99"/>
    </location>
</feature>
<proteinExistence type="predicted"/>
<protein>
    <recommendedName>
        <fullName evidence="4">Prolipoprotein diacylglyceryl transferase</fullName>
    </recommendedName>
</protein>
<dbReference type="OrthoDB" id="1796359at2"/>
<evidence type="ECO:0000313" key="2">
    <source>
        <dbReference type="EMBL" id="KKK37324.1"/>
    </source>
</evidence>
<dbReference type="PATRIC" id="fig|1408103.3.peg.3157"/>
<keyword evidence="1" id="KW-0472">Membrane</keyword>
<keyword evidence="3" id="KW-1185">Reference proteome</keyword>
<keyword evidence="1" id="KW-0812">Transmembrane</keyword>
<keyword evidence="1" id="KW-1133">Transmembrane helix</keyword>
<feature type="transmembrane region" description="Helical" evidence="1">
    <location>
        <begin position="6"/>
        <end position="27"/>
    </location>
</feature>
<accession>A0A0M2SRY4</accession>
<dbReference type="RefSeq" id="WP_046524417.1">
    <property type="nucleotide sequence ID" value="NZ_LAYY01000015.1"/>
</dbReference>
<evidence type="ECO:0000256" key="1">
    <source>
        <dbReference type="SAM" id="Phobius"/>
    </source>
</evidence>
<dbReference type="EMBL" id="LAYY01000015">
    <property type="protein sequence ID" value="KKK37324.1"/>
    <property type="molecule type" value="Genomic_DNA"/>
</dbReference>
<feature type="transmembrane region" description="Helical" evidence="1">
    <location>
        <begin position="111"/>
        <end position="130"/>
    </location>
</feature>
<organism evidence="2 3">
    <name type="scientific">Mesobacillus campisalis</name>
    <dbReference type="NCBI Taxonomy" id="1408103"/>
    <lineage>
        <taxon>Bacteria</taxon>
        <taxon>Bacillati</taxon>
        <taxon>Bacillota</taxon>
        <taxon>Bacilli</taxon>
        <taxon>Bacillales</taxon>
        <taxon>Bacillaceae</taxon>
        <taxon>Mesobacillus</taxon>
    </lineage>
</organism>
<dbReference type="AlphaFoldDB" id="A0A0M2SRY4"/>
<feature type="transmembrane region" description="Helical" evidence="1">
    <location>
        <begin position="47"/>
        <end position="65"/>
    </location>
</feature>
<comment type="caution">
    <text evidence="2">The sequence shown here is derived from an EMBL/GenBank/DDBJ whole genome shotgun (WGS) entry which is preliminary data.</text>
</comment>
<dbReference type="Proteomes" id="UP000034166">
    <property type="component" value="Unassembled WGS sequence"/>
</dbReference>
<evidence type="ECO:0008006" key="4">
    <source>
        <dbReference type="Google" id="ProtNLM"/>
    </source>
</evidence>